<keyword evidence="1" id="KW-0540">Nuclease</keyword>
<dbReference type="PANTHER" id="PTHR30231">
    <property type="entry name" value="DNA POLYMERASE III SUBUNIT EPSILON"/>
    <property type="match status" value="1"/>
</dbReference>
<evidence type="ECO:0000313" key="5">
    <source>
        <dbReference type="EMBL" id="MCR9037406.1"/>
    </source>
</evidence>
<dbReference type="SMART" id="SM00479">
    <property type="entry name" value="EXOIII"/>
    <property type="match status" value="1"/>
</dbReference>
<dbReference type="EMBL" id="JANSKA010000010">
    <property type="protein sequence ID" value="MCR9037406.1"/>
    <property type="molecule type" value="Genomic_DNA"/>
</dbReference>
<feature type="domain" description="Exonuclease" evidence="4">
    <location>
        <begin position="6"/>
        <end position="177"/>
    </location>
</feature>
<name>A0ABT1ZB21_9ACTN</name>
<evidence type="ECO:0000256" key="3">
    <source>
        <dbReference type="ARBA" id="ARBA00022839"/>
    </source>
</evidence>
<dbReference type="RefSeq" id="WP_258499800.1">
    <property type="nucleotide sequence ID" value="NZ_JANSKA010000010.1"/>
</dbReference>
<dbReference type="PANTHER" id="PTHR30231:SF4">
    <property type="entry name" value="PROTEIN NEN2"/>
    <property type="match status" value="1"/>
</dbReference>
<keyword evidence="3 5" id="KW-0269">Exonuclease</keyword>
<accession>A0ABT1ZB21</accession>
<sequence length="198" mass="22159">MVDPSDYVVLDVETNGLDEERDDLLSISVYVPDEERTYDRFLPLERQAKLSPDAAWVNGITEEDLAGREPLSQVEVDELLEGWHVGERTVLTFSGSGFDERFLRSYMESHGLTGYSQVKFLDIKSMVCRLGEGHSRASKDNLCRAFGISGVSEIHTSANDCLLEWRLFEAMDGLPVVVAGDVVYCCERVGELPHPAVR</sequence>
<dbReference type="Proteomes" id="UP001204320">
    <property type="component" value="Unassembled WGS sequence"/>
</dbReference>
<protein>
    <submittedName>
        <fullName evidence="5">3'-5' exonuclease</fullName>
    </submittedName>
</protein>
<proteinExistence type="predicted"/>
<evidence type="ECO:0000259" key="4">
    <source>
        <dbReference type="SMART" id="SM00479"/>
    </source>
</evidence>
<dbReference type="GO" id="GO:0004527">
    <property type="term" value="F:exonuclease activity"/>
    <property type="evidence" value="ECO:0007669"/>
    <property type="project" value="UniProtKB-KW"/>
</dbReference>
<dbReference type="Pfam" id="PF00929">
    <property type="entry name" value="RNase_T"/>
    <property type="match status" value="1"/>
</dbReference>
<comment type="caution">
    <text evidence="5">The sequence shown here is derived from an EMBL/GenBank/DDBJ whole genome shotgun (WGS) entry which is preliminary data.</text>
</comment>
<dbReference type="SUPFAM" id="SSF53098">
    <property type="entry name" value="Ribonuclease H-like"/>
    <property type="match status" value="1"/>
</dbReference>
<evidence type="ECO:0000256" key="2">
    <source>
        <dbReference type="ARBA" id="ARBA00022801"/>
    </source>
</evidence>
<organism evidence="5 6">
    <name type="scientific">Tractidigestivibacter montrealensis</name>
    <dbReference type="NCBI Taxonomy" id="2972466"/>
    <lineage>
        <taxon>Bacteria</taxon>
        <taxon>Bacillati</taxon>
        <taxon>Actinomycetota</taxon>
        <taxon>Coriobacteriia</taxon>
        <taxon>Coriobacteriales</taxon>
        <taxon>Atopobiaceae</taxon>
        <taxon>Tractidigestivibacter</taxon>
    </lineage>
</organism>
<reference evidence="5 6" key="1">
    <citation type="submission" date="2022-08" db="EMBL/GenBank/DDBJ databases">
        <title>Tractidigestivibacter montrealensis type strain KD21.</title>
        <authorList>
            <person name="Diop K."/>
            <person name="Richard C."/>
            <person name="Routy B."/>
        </authorList>
    </citation>
    <scope>NUCLEOTIDE SEQUENCE [LARGE SCALE GENOMIC DNA]</scope>
    <source>
        <strain evidence="5 6">KD21</strain>
    </source>
</reference>
<keyword evidence="2" id="KW-0378">Hydrolase</keyword>
<dbReference type="InterPro" id="IPR013520">
    <property type="entry name" value="Ribonucl_H"/>
</dbReference>
<evidence type="ECO:0000313" key="6">
    <source>
        <dbReference type="Proteomes" id="UP001204320"/>
    </source>
</evidence>
<dbReference type="CDD" id="cd06127">
    <property type="entry name" value="DEDDh"/>
    <property type="match status" value="1"/>
</dbReference>
<dbReference type="InterPro" id="IPR012337">
    <property type="entry name" value="RNaseH-like_sf"/>
</dbReference>
<dbReference type="InterPro" id="IPR036397">
    <property type="entry name" value="RNaseH_sf"/>
</dbReference>
<gene>
    <name evidence="5" type="ORF">NVS32_10675</name>
</gene>
<keyword evidence="6" id="KW-1185">Reference proteome</keyword>
<dbReference type="Gene3D" id="3.30.420.10">
    <property type="entry name" value="Ribonuclease H-like superfamily/Ribonuclease H"/>
    <property type="match status" value="1"/>
</dbReference>
<evidence type="ECO:0000256" key="1">
    <source>
        <dbReference type="ARBA" id="ARBA00022722"/>
    </source>
</evidence>